<evidence type="ECO:0000256" key="1">
    <source>
        <dbReference type="ARBA" id="ARBA00001947"/>
    </source>
</evidence>
<evidence type="ECO:0000256" key="5">
    <source>
        <dbReference type="ARBA" id="ARBA00022723"/>
    </source>
</evidence>
<keyword evidence="13" id="KW-0472">Membrane</keyword>
<evidence type="ECO:0000256" key="12">
    <source>
        <dbReference type="RuleBase" id="RU364006"/>
    </source>
</evidence>
<feature type="transmembrane region" description="Helical" evidence="13">
    <location>
        <begin position="135"/>
        <end position="156"/>
    </location>
</feature>
<dbReference type="GO" id="GO:0005829">
    <property type="term" value="C:cytosol"/>
    <property type="evidence" value="ECO:0007669"/>
    <property type="project" value="TreeGrafter"/>
</dbReference>
<comment type="function">
    <text evidence="2 12">This enzyme scavenges exogenous and endogenous cytidine and 2'-deoxycytidine for UMP synthesis.</text>
</comment>
<keyword evidence="16" id="KW-1185">Reference proteome</keyword>
<evidence type="ECO:0000256" key="4">
    <source>
        <dbReference type="ARBA" id="ARBA00012783"/>
    </source>
</evidence>
<dbReference type="Proteomes" id="UP000694402">
    <property type="component" value="Unassembled WGS sequence"/>
</dbReference>
<keyword evidence="5 11" id="KW-0479">Metal-binding</keyword>
<organism evidence="15 16">
    <name type="scientific">Oncorhynchus tshawytscha</name>
    <name type="common">Chinook salmon</name>
    <name type="synonym">Salmo tshawytscha</name>
    <dbReference type="NCBI Taxonomy" id="74940"/>
    <lineage>
        <taxon>Eukaryota</taxon>
        <taxon>Metazoa</taxon>
        <taxon>Chordata</taxon>
        <taxon>Craniata</taxon>
        <taxon>Vertebrata</taxon>
        <taxon>Euteleostomi</taxon>
        <taxon>Actinopterygii</taxon>
        <taxon>Neopterygii</taxon>
        <taxon>Teleostei</taxon>
        <taxon>Protacanthopterygii</taxon>
        <taxon>Salmoniformes</taxon>
        <taxon>Salmonidae</taxon>
        <taxon>Salmoninae</taxon>
        <taxon>Oncorhynchus</taxon>
    </lineage>
</organism>
<dbReference type="FunFam" id="3.40.140.10:FF:000008">
    <property type="entry name" value="Cytidine deaminase"/>
    <property type="match status" value="1"/>
</dbReference>
<feature type="binding site" evidence="11">
    <location>
        <position position="111"/>
    </location>
    <ligand>
        <name>Zn(2+)</name>
        <dbReference type="ChEBI" id="CHEBI:29105"/>
        <note>catalytic</note>
    </ligand>
</feature>
<dbReference type="PANTHER" id="PTHR11644">
    <property type="entry name" value="CYTIDINE DEAMINASE"/>
    <property type="match status" value="1"/>
</dbReference>
<dbReference type="AlphaFoldDB" id="A0AAZ3S0W9"/>
<dbReference type="InterPro" id="IPR016192">
    <property type="entry name" value="APOBEC/CMP_deaminase_Zn-bd"/>
</dbReference>
<dbReference type="PROSITE" id="PS00903">
    <property type="entry name" value="CYT_DCMP_DEAMINASES_1"/>
    <property type="match status" value="1"/>
</dbReference>
<evidence type="ECO:0000313" key="16">
    <source>
        <dbReference type="Proteomes" id="UP000694402"/>
    </source>
</evidence>
<accession>A0AAZ3S0W9</accession>
<dbReference type="GO" id="GO:0004126">
    <property type="term" value="F:cytidine deaminase activity"/>
    <property type="evidence" value="ECO:0007669"/>
    <property type="project" value="UniProtKB-UniRule"/>
</dbReference>
<keyword evidence="6 12" id="KW-0378">Hydrolase</keyword>
<gene>
    <name evidence="15" type="primary">LOC112254156</name>
</gene>
<evidence type="ECO:0000256" key="8">
    <source>
        <dbReference type="ARBA" id="ARBA00032005"/>
    </source>
</evidence>
<dbReference type="NCBIfam" id="TIGR01354">
    <property type="entry name" value="cyt_deam_tetra"/>
    <property type="match status" value="1"/>
</dbReference>
<protein>
    <recommendedName>
        <fullName evidence="4 12">Cytidine deaminase</fullName>
        <ecNumber evidence="4 12">3.5.4.5</ecNumber>
    </recommendedName>
    <alternativeName>
        <fullName evidence="8 12">Cytidine aminohydrolase</fullName>
    </alternativeName>
</protein>
<proteinExistence type="inferred from homology"/>
<evidence type="ECO:0000256" key="7">
    <source>
        <dbReference type="ARBA" id="ARBA00022833"/>
    </source>
</evidence>
<dbReference type="GO" id="GO:0072527">
    <property type="term" value="P:pyrimidine-containing compound metabolic process"/>
    <property type="evidence" value="ECO:0007669"/>
    <property type="project" value="UniProtKB-ARBA"/>
</dbReference>
<dbReference type="CDD" id="cd01283">
    <property type="entry name" value="cytidine_deaminase"/>
    <property type="match status" value="1"/>
</dbReference>
<dbReference type="GO" id="GO:0008270">
    <property type="term" value="F:zinc ion binding"/>
    <property type="evidence" value="ECO:0007669"/>
    <property type="project" value="UniProtKB-UniRule"/>
</dbReference>
<reference evidence="16" key="1">
    <citation type="journal article" date="2018" name="PLoS ONE">
        <title>Chinook salmon (Oncorhynchus tshawytscha) genome and transcriptome.</title>
        <authorList>
            <person name="Christensen K.A."/>
            <person name="Leong J.S."/>
            <person name="Sakhrani D."/>
            <person name="Biagi C.A."/>
            <person name="Minkley D.R."/>
            <person name="Withler R.E."/>
            <person name="Rondeau E.B."/>
            <person name="Koop B.F."/>
            <person name="Devlin R.H."/>
        </authorList>
    </citation>
    <scope>NUCLEOTIDE SEQUENCE [LARGE SCALE GENOMIC DNA]</scope>
</reference>
<reference evidence="15" key="2">
    <citation type="submission" date="2025-08" db="UniProtKB">
        <authorList>
            <consortium name="Ensembl"/>
        </authorList>
    </citation>
    <scope>IDENTIFICATION</scope>
</reference>
<dbReference type="Pfam" id="PF00383">
    <property type="entry name" value="dCMP_cyt_deam_1"/>
    <property type="match status" value="1"/>
</dbReference>
<evidence type="ECO:0000256" key="10">
    <source>
        <dbReference type="PIRSR" id="PIRSR606262-1"/>
    </source>
</evidence>
<feature type="binding site" evidence="11">
    <location>
        <position position="114"/>
    </location>
    <ligand>
        <name>Zn(2+)</name>
        <dbReference type="ChEBI" id="CHEBI:29105"/>
        <note>catalytic</note>
    </ligand>
</feature>
<evidence type="ECO:0000256" key="11">
    <source>
        <dbReference type="PIRSR" id="PIRSR606262-3"/>
    </source>
</evidence>
<feature type="binding site" evidence="11">
    <location>
        <position position="77"/>
    </location>
    <ligand>
        <name>Zn(2+)</name>
        <dbReference type="ChEBI" id="CHEBI:29105"/>
        <note>catalytic</note>
    </ligand>
</feature>
<dbReference type="InterPro" id="IPR006262">
    <property type="entry name" value="Cyt_deam_tetra"/>
</dbReference>
<comment type="similarity">
    <text evidence="3 12">Belongs to the cytidine and deoxycytidylate deaminase family.</text>
</comment>
<name>A0AAZ3S0W9_ONCTS</name>
<evidence type="ECO:0000259" key="14">
    <source>
        <dbReference type="PROSITE" id="PS51747"/>
    </source>
</evidence>
<dbReference type="PANTHER" id="PTHR11644:SF24">
    <property type="entry name" value="CYTIDINE DEAMINASE"/>
    <property type="match status" value="1"/>
</dbReference>
<reference evidence="15" key="3">
    <citation type="submission" date="2025-09" db="UniProtKB">
        <authorList>
            <consortium name="Ensembl"/>
        </authorList>
    </citation>
    <scope>IDENTIFICATION</scope>
</reference>
<dbReference type="PROSITE" id="PS51747">
    <property type="entry name" value="CYT_DCMP_DEAMINASES_2"/>
    <property type="match status" value="1"/>
</dbReference>
<feature type="domain" description="CMP/dCMP-type deaminase" evidence="14">
    <location>
        <begin position="25"/>
        <end position="143"/>
    </location>
</feature>
<evidence type="ECO:0000256" key="3">
    <source>
        <dbReference type="ARBA" id="ARBA00006576"/>
    </source>
</evidence>
<evidence type="ECO:0000313" key="15">
    <source>
        <dbReference type="Ensembl" id="ENSOTSP00005147376.1"/>
    </source>
</evidence>
<dbReference type="SUPFAM" id="SSF53927">
    <property type="entry name" value="Cytidine deaminase-like"/>
    <property type="match status" value="1"/>
</dbReference>
<dbReference type="InterPro" id="IPR016193">
    <property type="entry name" value="Cytidine_deaminase-like"/>
</dbReference>
<evidence type="ECO:0000256" key="2">
    <source>
        <dbReference type="ARBA" id="ARBA00003949"/>
    </source>
</evidence>
<dbReference type="GO" id="GO:0055086">
    <property type="term" value="P:nucleobase-containing small molecule metabolic process"/>
    <property type="evidence" value="ECO:0007669"/>
    <property type="project" value="UniProtKB-ARBA"/>
</dbReference>
<dbReference type="Gene3D" id="3.40.140.10">
    <property type="entry name" value="Cytidine Deaminase, domain 2"/>
    <property type="match status" value="1"/>
</dbReference>
<evidence type="ECO:0000256" key="13">
    <source>
        <dbReference type="SAM" id="Phobius"/>
    </source>
</evidence>
<dbReference type="InterPro" id="IPR002125">
    <property type="entry name" value="CMP_dCMP_dom"/>
</dbReference>
<keyword evidence="13" id="KW-1133">Transmembrane helix</keyword>
<keyword evidence="7 11" id="KW-0862">Zinc</keyword>
<dbReference type="GO" id="GO:0042802">
    <property type="term" value="F:identical protein binding"/>
    <property type="evidence" value="ECO:0007669"/>
    <property type="project" value="UniProtKB-ARBA"/>
</dbReference>
<dbReference type="GeneTree" id="ENSGT00390000000911"/>
<sequence>MGDLQIEMLHGKDQESQLLHHPDRVTVEGLIHQSLEAKEFSYCPYSNFRVGAALLAHDDRVFTGCNVENACNNLGVCAERNAIAKAVSEGRRSFKAIAIASDLHDQFISPCGGCRQFMREVSIIQALHPRRKRNCLSFIYSVGVVGLLLLQCLHFDDQSS</sequence>
<feature type="active site" description="Proton donor" evidence="10">
    <location>
        <position position="79"/>
    </location>
</feature>
<comment type="catalytic activity">
    <reaction evidence="9 12">
        <text>cytidine + H2O + H(+) = uridine + NH4(+)</text>
        <dbReference type="Rhea" id="RHEA:16069"/>
        <dbReference type="ChEBI" id="CHEBI:15377"/>
        <dbReference type="ChEBI" id="CHEBI:15378"/>
        <dbReference type="ChEBI" id="CHEBI:16704"/>
        <dbReference type="ChEBI" id="CHEBI:17562"/>
        <dbReference type="ChEBI" id="CHEBI:28938"/>
        <dbReference type="EC" id="3.5.4.5"/>
    </reaction>
</comment>
<keyword evidence="13" id="KW-0812">Transmembrane</keyword>
<evidence type="ECO:0000256" key="6">
    <source>
        <dbReference type="ARBA" id="ARBA00022801"/>
    </source>
</evidence>
<evidence type="ECO:0000256" key="9">
    <source>
        <dbReference type="ARBA" id="ARBA00049558"/>
    </source>
</evidence>
<dbReference type="InterPro" id="IPR050202">
    <property type="entry name" value="Cyt/Deoxycyt_deaminase"/>
</dbReference>
<dbReference type="EC" id="3.5.4.5" evidence="4 12"/>
<dbReference type="Ensembl" id="ENSOTST00005190386.1">
    <property type="protein sequence ID" value="ENSOTSP00005147376.1"/>
    <property type="gene ID" value="ENSOTSG00005029527.2"/>
</dbReference>
<dbReference type="NCBIfam" id="NF004064">
    <property type="entry name" value="PRK05578.1"/>
    <property type="match status" value="1"/>
</dbReference>
<comment type="catalytic activity">
    <reaction evidence="12">
        <text>2'-deoxycytidine + H2O + H(+) = 2'-deoxyuridine + NH4(+)</text>
        <dbReference type="Rhea" id="RHEA:13433"/>
        <dbReference type="ChEBI" id="CHEBI:15377"/>
        <dbReference type="ChEBI" id="CHEBI:15378"/>
        <dbReference type="ChEBI" id="CHEBI:15698"/>
        <dbReference type="ChEBI" id="CHEBI:16450"/>
        <dbReference type="ChEBI" id="CHEBI:28938"/>
        <dbReference type="EC" id="3.5.4.5"/>
    </reaction>
</comment>
<comment type="cofactor">
    <cofactor evidence="1 11 12">
        <name>Zn(2+)</name>
        <dbReference type="ChEBI" id="CHEBI:29105"/>
    </cofactor>
</comment>